<dbReference type="PANTHER" id="PTHR42093">
    <property type="match status" value="1"/>
</dbReference>
<dbReference type="AlphaFoldDB" id="A0AAN7BQQ3"/>
<dbReference type="Pfam" id="PF23151">
    <property type="entry name" value="NuiA_2"/>
    <property type="match status" value="1"/>
</dbReference>
<dbReference type="Proteomes" id="UP001301958">
    <property type="component" value="Unassembled WGS sequence"/>
</dbReference>
<dbReference type="PANTHER" id="PTHR42093:SF1">
    <property type="match status" value="1"/>
</dbReference>
<proteinExistence type="predicted"/>
<evidence type="ECO:0000313" key="2">
    <source>
        <dbReference type="Proteomes" id="UP001301958"/>
    </source>
</evidence>
<gene>
    <name evidence="1" type="ORF">QBC38DRAFT_169350</name>
</gene>
<comment type="caution">
    <text evidence="1">The sequence shown here is derived from an EMBL/GenBank/DDBJ whole genome shotgun (WGS) entry which is preliminary data.</text>
</comment>
<keyword evidence="2" id="KW-1185">Reference proteome</keyword>
<evidence type="ECO:0000313" key="1">
    <source>
        <dbReference type="EMBL" id="KAK4227961.1"/>
    </source>
</evidence>
<organism evidence="1 2">
    <name type="scientific">Podospora fimiseda</name>
    <dbReference type="NCBI Taxonomy" id="252190"/>
    <lineage>
        <taxon>Eukaryota</taxon>
        <taxon>Fungi</taxon>
        <taxon>Dikarya</taxon>
        <taxon>Ascomycota</taxon>
        <taxon>Pezizomycotina</taxon>
        <taxon>Sordariomycetes</taxon>
        <taxon>Sordariomycetidae</taxon>
        <taxon>Sordariales</taxon>
        <taxon>Podosporaceae</taxon>
        <taxon>Podospora</taxon>
    </lineage>
</organism>
<protein>
    <submittedName>
        <fullName evidence="1">Uncharacterized protein</fullName>
    </submittedName>
</protein>
<accession>A0AAN7BQQ3</accession>
<dbReference type="InterPro" id="IPR056539">
    <property type="entry name" value="NuiA-like"/>
</dbReference>
<name>A0AAN7BQQ3_9PEZI</name>
<sequence length="229" mass="25321">MLRCKISFLLSTSTRSIIKPSKSSFLHFGPLITTTTTNHYQARQKVARSVAFSPRKSFSTTTTRKMSDEDYLAFLNKANQNPSEGVANTSSTDNKPAAFKTLGEGVDVPKVLQEAVKDEWYISDADEKFQAVGLKSLRGNKQLPDEEEFAKMIGHWDPENAEVEILDPVDWDGDGKYNKVLEGVRKAGGGGDVRVYKVGRGDGVRWEYWVLTLGEGNKVLGAKVLAVES</sequence>
<dbReference type="EMBL" id="MU865324">
    <property type="protein sequence ID" value="KAK4227961.1"/>
    <property type="molecule type" value="Genomic_DNA"/>
</dbReference>
<reference evidence="1" key="1">
    <citation type="journal article" date="2023" name="Mol. Phylogenet. Evol.">
        <title>Genome-scale phylogeny and comparative genomics of the fungal order Sordariales.</title>
        <authorList>
            <person name="Hensen N."/>
            <person name="Bonometti L."/>
            <person name="Westerberg I."/>
            <person name="Brannstrom I.O."/>
            <person name="Guillou S."/>
            <person name="Cros-Aarteil S."/>
            <person name="Calhoun S."/>
            <person name="Haridas S."/>
            <person name="Kuo A."/>
            <person name="Mondo S."/>
            <person name="Pangilinan J."/>
            <person name="Riley R."/>
            <person name="LaButti K."/>
            <person name="Andreopoulos B."/>
            <person name="Lipzen A."/>
            <person name="Chen C."/>
            <person name="Yan M."/>
            <person name="Daum C."/>
            <person name="Ng V."/>
            <person name="Clum A."/>
            <person name="Steindorff A."/>
            <person name="Ohm R.A."/>
            <person name="Martin F."/>
            <person name="Silar P."/>
            <person name="Natvig D.O."/>
            <person name="Lalanne C."/>
            <person name="Gautier V."/>
            <person name="Ament-Velasquez S.L."/>
            <person name="Kruys A."/>
            <person name="Hutchinson M.I."/>
            <person name="Powell A.J."/>
            <person name="Barry K."/>
            <person name="Miller A.N."/>
            <person name="Grigoriev I.V."/>
            <person name="Debuchy R."/>
            <person name="Gladieux P."/>
            <person name="Hiltunen Thoren M."/>
            <person name="Johannesson H."/>
        </authorList>
    </citation>
    <scope>NUCLEOTIDE SEQUENCE</scope>
    <source>
        <strain evidence="1">CBS 990.96</strain>
    </source>
</reference>
<reference evidence="1" key="2">
    <citation type="submission" date="2023-05" db="EMBL/GenBank/DDBJ databases">
        <authorList>
            <consortium name="Lawrence Berkeley National Laboratory"/>
            <person name="Steindorff A."/>
            <person name="Hensen N."/>
            <person name="Bonometti L."/>
            <person name="Westerberg I."/>
            <person name="Brannstrom I.O."/>
            <person name="Guillou S."/>
            <person name="Cros-Aarteil S."/>
            <person name="Calhoun S."/>
            <person name="Haridas S."/>
            <person name="Kuo A."/>
            <person name="Mondo S."/>
            <person name="Pangilinan J."/>
            <person name="Riley R."/>
            <person name="Labutti K."/>
            <person name="Andreopoulos B."/>
            <person name="Lipzen A."/>
            <person name="Chen C."/>
            <person name="Yanf M."/>
            <person name="Daum C."/>
            <person name="Ng V."/>
            <person name="Clum A."/>
            <person name="Ohm R."/>
            <person name="Martin F."/>
            <person name="Silar P."/>
            <person name="Natvig D."/>
            <person name="Lalanne C."/>
            <person name="Gautier V."/>
            <person name="Ament-Velasquez S.L."/>
            <person name="Kruys A."/>
            <person name="Hutchinson M.I."/>
            <person name="Powell A.J."/>
            <person name="Barry K."/>
            <person name="Miller A.N."/>
            <person name="Grigoriev I.V."/>
            <person name="Debuchy R."/>
            <person name="Gladieux P."/>
            <person name="Thoren M.H."/>
            <person name="Johannesson H."/>
        </authorList>
    </citation>
    <scope>NUCLEOTIDE SEQUENCE</scope>
    <source>
        <strain evidence="1">CBS 990.96</strain>
    </source>
</reference>